<keyword evidence="13" id="KW-0594">Phospholipid biosynthesis</keyword>
<evidence type="ECO:0000256" key="13">
    <source>
        <dbReference type="ARBA" id="ARBA00023209"/>
    </source>
</evidence>
<dbReference type="OrthoDB" id="9789934at2"/>
<keyword evidence="12 19" id="KW-0472">Membrane</keyword>
<feature type="transmembrane region" description="Helical" evidence="19">
    <location>
        <begin position="39"/>
        <end position="56"/>
    </location>
</feature>
<keyword evidence="14" id="KW-1208">Phospholipid metabolism</keyword>
<keyword evidence="21" id="KW-1185">Reference proteome</keyword>
<keyword evidence="18" id="KW-0460">Magnesium</keyword>
<dbReference type="CDD" id="cd14265">
    <property type="entry name" value="UDPK_IM_like"/>
    <property type="match status" value="1"/>
</dbReference>
<reference evidence="20 21" key="1">
    <citation type="journal article" date="2015" name="Stand. Genomic Sci.">
        <title>Genomic Encyclopedia of Bacterial and Archaeal Type Strains, Phase III: the genomes of soil and plant-associated and newly described type strains.</title>
        <authorList>
            <person name="Whitman W.B."/>
            <person name="Woyke T."/>
            <person name="Klenk H.P."/>
            <person name="Zhou Y."/>
            <person name="Lilburn T.G."/>
            <person name="Beck B.J."/>
            <person name="De Vos P."/>
            <person name="Vandamme P."/>
            <person name="Eisen J.A."/>
            <person name="Garrity G."/>
            <person name="Hugenholtz P."/>
            <person name="Kyrpides N.C."/>
        </authorList>
    </citation>
    <scope>NUCLEOTIDE SEQUENCE [LARGE SCALE GENOMIC DNA]</scope>
    <source>
        <strain evidence="20 21">CV53</strain>
    </source>
</reference>
<dbReference type="InterPro" id="IPR033717">
    <property type="entry name" value="UDPK"/>
</dbReference>
<feature type="binding site" evidence="18">
    <location>
        <position position="82"/>
    </location>
    <ligand>
        <name>a divalent metal cation</name>
        <dbReference type="ChEBI" id="CHEBI:60240"/>
    </ligand>
</feature>
<feature type="binding site" evidence="17">
    <location>
        <position position="82"/>
    </location>
    <ligand>
        <name>ATP</name>
        <dbReference type="ChEBI" id="CHEBI:30616"/>
    </ligand>
</feature>
<dbReference type="GO" id="GO:0016301">
    <property type="term" value="F:kinase activity"/>
    <property type="evidence" value="ECO:0007669"/>
    <property type="project" value="UniProtKB-KW"/>
</dbReference>
<keyword evidence="8 20" id="KW-0418">Kinase</keyword>
<gene>
    <name evidence="20" type="ORF">EV146_107377</name>
</gene>
<keyword evidence="3" id="KW-1003">Cell membrane</keyword>
<protein>
    <submittedName>
        <fullName evidence="20">Undecaprenol kinase/diacylglycerol kinase (ATP)</fullName>
    </submittedName>
</protein>
<keyword evidence="7 17" id="KW-0547">Nucleotide-binding</keyword>
<evidence type="ECO:0000256" key="19">
    <source>
        <dbReference type="SAM" id="Phobius"/>
    </source>
</evidence>
<sequence length="131" mass="14243">MSMDSRDKSSRSRAGLLQSFRCAFEGIAGSVRQERNMKIHLTMSVLVIILGLVLSIDQTEWMLIALAIGGVLSAELMNSAVEKAVDLYTRDFHPLAKMAKDMAAGAVLVISVAAMVIGLLIFIPKLFVLFS</sequence>
<feature type="transmembrane region" description="Helical" evidence="19">
    <location>
        <begin position="62"/>
        <end position="81"/>
    </location>
</feature>
<keyword evidence="5" id="KW-0808">Transferase</keyword>
<comment type="similarity">
    <text evidence="2">Belongs to the bacterial diacylglycerol kinase family.</text>
</comment>
<evidence type="ECO:0000256" key="15">
    <source>
        <dbReference type="PIRSR" id="PIRSR600829-1"/>
    </source>
</evidence>
<evidence type="ECO:0000256" key="14">
    <source>
        <dbReference type="ARBA" id="ARBA00023264"/>
    </source>
</evidence>
<comment type="cofactor">
    <cofactor evidence="18">
        <name>Mg(2+)</name>
        <dbReference type="ChEBI" id="CHEBI:18420"/>
    </cofactor>
    <text evidence="18">Mn(2+), Zn(2+), Cd(2+) and Co(2+) support activity to lesser extents.</text>
</comment>
<evidence type="ECO:0000256" key="9">
    <source>
        <dbReference type="ARBA" id="ARBA00022840"/>
    </source>
</evidence>
<evidence type="ECO:0000256" key="10">
    <source>
        <dbReference type="ARBA" id="ARBA00022989"/>
    </source>
</evidence>
<keyword evidence="9 17" id="KW-0067">ATP-binding</keyword>
<dbReference type="RefSeq" id="WP_121611720.1">
    <property type="nucleotide sequence ID" value="NZ_JABUHM010000005.1"/>
</dbReference>
<dbReference type="PANTHER" id="PTHR34299">
    <property type="entry name" value="DIACYLGLYCEROL KINASE"/>
    <property type="match status" value="1"/>
</dbReference>
<evidence type="ECO:0000256" key="1">
    <source>
        <dbReference type="ARBA" id="ARBA00004651"/>
    </source>
</evidence>
<proteinExistence type="inferred from homology"/>
<keyword evidence="6 19" id="KW-0812">Transmembrane</keyword>
<dbReference type="InterPro" id="IPR000829">
    <property type="entry name" value="DAGK"/>
</dbReference>
<keyword evidence="11" id="KW-0443">Lipid metabolism</keyword>
<name>A0A4R2BFI5_9BACI</name>
<evidence type="ECO:0000256" key="18">
    <source>
        <dbReference type="PIRSR" id="PIRSR600829-4"/>
    </source>
</evidence>
<evidence type="ECO:0000256" key="2">
    <source>
        <dbReference type="ARBA" id="ARBA00005967"/>
    </source>
</evidence>
<evidence type="ECO:0000256" key="7">
    <source>
        <dbReference type="ARBA" id="ARBA00022741"/>
    </source>
</evidence>
<dbReference type="Gene3D" id="1.10.287.3610">
    <property type="match status" value="1"/>
</dbReference>
<dbReference type="InterPro" id="IPR036945">
    <property type="entry name" value="DAGK_sf"/>
</dbReference>
<comment type="caution">
    <text evidence="20">The sequence shown here is derived from an EMBL/GenBank/DDBJ whole genome shotgun (WGS) entry which is preliminary data.</text>
</comment>
<feature type="binding site" evidence="17">
    <location>
        <position position="34"/>
    </location>
    <ligand>
        <name>ATP</name>
        <dbReference type="ChEBI" id="CHEBI:30616"/>
    </ligand>
</feature>
<comment type="subcellular location">
    <subcellularLocation>
        <location evidence="1">Cell membrane</location>
        <topology evidence="1">Multi-pass membrane protein</topology>
    </subcellularLocation>
</comment>
<dbReference type="Proteomes" id="UP000295689">
    <property type="component" value="Unassembled WGS sequence"/>
</dbReference>
<dbReference type="PROSITE" id="PS01069">
    <property type="entry name" value="DAGK_PROKAR"/>
    <property type="match status" value="1"/>
</dbReference>
<evidence type="ECO:0000256" key="3">
    <source>
        <dbReference type="ARBA" id="ARBA00022475"/>
    </source>
</evidence>
<keyword evidence="10 19" id="KW-1133">Transmembrane helix</keyword>
<evidence type="ECO:0000313" key="21">
    <source>
        <dbReference type="Proteomes" id="UP000295689"/>
    </source>
</evidence>
<feature type="binding site" evidence="18">
    <location>
        <position position="34"/>
    </location>
    <ligand>
        <name>a divalent metal cation</name>
        <dbReference type="ChEBI" id="CHEBI:60240"/>
    </ligand>
</feature>
<dbReference type="GO" id="GO:0046872">
    <property type="term" value="F:metal ion binding"/>
    <property type="evidence" value="ECO:0007669"/>
    <property type="project" value="UniProtKB-KW"/>
</dbReference>
<evidence type="ECO:0000256" key="5">
    <source>
        <dbReference type="ARBA" id="ARBA00022679"/>
    </source>
</evidence>
<keyword evidence="4" id="KW-0444">Lipid biosynthesis</keyword>
<dbReference type="Pfam" id="PF01219">
    <property type="entry name" value="DAGK_prokar"/>
    <property type="match status" value="1"/>
</dbReference>
<evidence type="ECO:0000313" key="20">
    <source>
        <dbReference type="EMBL" id="TCN24669.1"/>
    </source>
</evidence>
<evidence type="ECO:0000256" key="4">
    <source>
        <dbReference type="ARBA" id="ARBA00022516"/>
    </source>
</evidence>
<dbReference type="PANTHER" id="PTHR34299:SF1">
    <property type="entry name" value="DIACYLGLYCEROL KINASE"/>
    <property type="match status" value="1"/>
</dbReference>
<evidence type="ECO:0000256" key="6">
    <source>
        <dbReference type="ARBA" id="ARBA00022692"/>
    </source>
</evidence>
<feature type="binding site" evidence="16">
    <location>
        <position position="75"/>
    </location>
    <ligand>
        <name>substrate</name>
    </ligand>
</feature>
<dbReference type="GO" id="GO:0005524">
    <property type="term" value="F:ATP binding"/>
    <property type="evidence" value="ECO:0007669"/>
    <property type="project" value="UniProtKB-KW"/>
</dbReference>
<dbReference type="GO" id="GO:0005886">
    <property type="term" value="C:plasma membrane"/>
    <property type="evidence" value="ECO:0007669"/>
    <property type="project" value="UniProtKB-SubCell"/>
</dbReference>
<feature type="active site" description="Proton acceptor" evidence="15">
    <location>
        <position position="75"/>
    </location>
</feature>
<keyword evidence="18" id="KW-0479">Metal-binding</keyword>
<organism evidence="20 21">
    <name type="scientific">Mesobacillus foraminis</name>
    <dbReference type="NCBI Taxonomy" id="279826"/>
    <lineage>
        <taxon>Bacteria</taxon>
        <taxon>Bacillati</taxon>
        <taxon>Bacillota</taxon>
        <taxon>Bacilli</taxon>
        <taxon>Bacillales</taxon>
        <taxon>Bacillaceae</taxon>
        <taxon>Mesobacillus</taxon>
    </lineage>
</organism>
<evidence type="ECO:0000256" key="11">
    <source>
        <dbReference type="ARBA" id="ARBA00023098"/>
    </source>
</evidence>
<evidence type="ECO:0000256" key="12">
    <source>
        <dbReference type="ARBA" id="ARBA00023136"/>
    </source>
</evidence>
<feature type="transmembrane region" description="Helical" evidence="19">
    <location>
        <begin position="102"/>
        <end position="123"/>
    </location>
</feature>
<accession>A0A4R2BFI5</accession>
<evidence type="ECO:0000256" key="16">
    <source>
        <dbReference type="PIRSR" id="PIRSR600829-2"/>
    </source>
</evidence>
<feature type="binding site" evidence="17">
    <location>
        <begin position="100"/>
        <end position="101"/>
    </location>
    <ligand>
        <name>ATP</name>
        <dbReference type="ChEBI" id="CHEBI:30616"/>
    </ligand>
</feature>
<dbReference type="EMBL" id="SLVV01000007">
    <property type="protein sequence ID" value="TCN24669.1"/>
    <property type="molecule type" value="Genomic_DNA"/>
</dbReference>
<evidence type="ECO:0000256" key="17">
    <source>
        <dbReference type="PIRSR" id="PIRSR600829-3"/>
    </source>
</evidence>
<evidence type="ECO:0000256" key="8">
    <source>
        <dbReference type="ARBA" id="ARBA00022777"/>
    </source>
</evidence>
<dbReference type="AlphaFoldDB" id="A0A4R2BFI5"/>
<dbReference type="GO" id="GO:0008654">
    <property type="term" value="P:phospholipid biosynthetic process"/>
    <property type="evidence" value="ECO:0007669"/>
    <property type="project" value="UniProtKB-KW"/>
</dbReference>